<organism evidence="2 3">
    <name type="scientific">Bodo saltans</name>
    <name type="common">Flagellated protozoan</name>
    <dbReference type="NCBI Taxonomy" id="75058"/>
    <lineage>
        <taxon>Eukaryota</taxon>
        <taxon>Discoba</taxon>
        <taxon>Euglenozoa</taxon>
        <taxon>Kinetoplastea</taxon>
        <taxon>Metakinetoplastina</taxon>
        <taxon>Eubodonida</taxon>
        <taxon>Bodonidae</taxon>
        <taxon>Bodo</taxon>
    </lineage>
</organism>
<protein>
    <submittedName>
        <fullName evidence="2">Uncharacterized protein</fullName>
    </submittedName>
</protein>
<dbReference type="Proteomes" id="UP000051952">
    <property type="component" value="Unassembled WGS sequence"/>
</dbReference>
<sequence>MSSSDDDFGDGKPQQSFMMDACGEVTALQHTTTPYGDFIIAGTAGGVVSMVCLEYDGNMVLQKIDQYRSLLDRLSSATPTSAMPVLSSSSSRQGGDASVSPGRRSSGVVASSPLLLASSSTTPLLQLQRVGQKLSLPMSSLTTVQSVISTTVQSIIPNNSAGVAGIPPRSSSAPLSKTAVLWKRALSATRKEREGGLNARGFTQFRYSAQERMQVHIDDIVVLQASAGMSVSATGGFEMYSPRGGVASASVTTVAPYSLPVAPLSASTSARGGAGNPLSDTETTPRPPVSSTHDDAKGIVEVIPVASPRPYHSAPLISHHPLTIKKPQSQLDQPEEPAFLVTLTAAGDCKLLCASTRSSLEEEALPETLGSFPATTADGCGGQIACCGETLWVADDSGHLSEFRIAISDIQSPAPMLFKGGCKHSLRVPVELVRVTKFPCGIRAIVVHEQRQIVVLGLESGRCAALRSVDGSPLWGQAPITSDLTPKELLLKHRFQFCFKPVPGVTQSPADASSPLSARGGSNAARKFQGVAKAVARMVALKQPEKPIPSQLLPPALAAVVTTSATISASCKDAYLALVMKGAPAHLKKGVVERSDDDNGCGDPQSETTAKTASLKFRDRSDDTNDVSRSCFSRLKLNDVSGVLSTRPASAAPLFLNPVQSRGSRKKKF</sequence>
<evidence type="ECO:0000313" key="3">
    <source>
        <dbReference type="Proteomes" id="UP000051952"/>
    </source>
</evidence>
<accession>A0A0S4JTA8</accession>
<feature type="region of interest" description="Disordered" evidence="1">
    <location>
        <begin position="265"/>
        <end position="296"/>
    </location>
</feature>
<dbReference type="VEuPathDB" id="TriTrypDB:BSAL_34205"/>
<dbReference type="EMBL" id="CYKH01001972">
    <property type="protein sequence ID" value="CUG91802.1"/>
    <property type="molecule type" value="Genomic_DNA"/>
</dbReference>
<proteinExistence type="predicted"/>
<feature type="compositionally biased region" description="Low complexity" evidence="1">
    <location>
        <begin position="87"/>
        <end position="105"/>
    </location>
</feature>
<evidence type="ECO:0000313" key="2">
    <source>
        <dbReference type="EMBL" id="CUG91802.1"/>
    </source>
</evidence>
<gene>
    <name evidence="2" type="ORF">BSAL_34205</name>
</gene>
<dbReference type="AlphaFoldDB" id="A0A0S4JTA8"/>
<feature type="region of interest" description="Disordered" evidence="1">
    <location>
        <begin position="81"/>
        <end position="105"/>
    </location>
</feature>
<evidence type="ECO:0000256" key="1">
    <source>
        <dbReference type="SAM" id="MobiDB-lite"/>
    </source>
</evidence>
<keyword evidence="3" id="KW-1185">Reference proteome</keyword>
<name>A0A0S4JTA8_BODSA</name>
<reference evidence="3" key="1">
    <citation type="submission" date="2015-09" db="EMBL/GenBank/DDBJ databases">
        <authorList>
            <consortium name="Pathogen Informatics"/>
        </authorList>
    </citation>
    <scope>NUCLEOTIDE SEQUENCE [LARGE SCALE GENOMIC DNA]</scope>
    <source>
        <strain evidence="3">Lake Konstanz</strain>
    </source>
</reference>